<proteinExistence type="predicted"/>
<reference evidence="1" key="1">
    <citation type="submission" date="2022-03" db="EMBL/GenBank/DDBJ databases">
        <authorList>
            <person name="Sayadi A."/>
        </authorList>
    </citation>
    <scope>NUCLEOTIDE SEQUENCE</scope>
</reference>
<accession>A0A9P0MJP2</accession>
<dbReference type="AlphaFoldDB" id="A0A9P0MJP2"/>
<comment type="caution">
    <text evidence="1">The sequence shown here is derived from an EMBL/GenBank/DDBJ whole genome shotgun (WGS) entry which is preliminary data.</text>
</comment>
<evidence type="ECO:0000313" key="1">
    <source>
        <dbReference type="EMBL" id="CAH2014632.1"/>
    </source>
</evidence>
<organism evidence="1 2">
    <name type="scientific">Acanthoscelides obtectus</name>
    <name type="common">Bean weevil</name>
    <name type="synonym">Bruchus obtectus</name>
    <dbReference type="NCBI Taxonomy" id="200917"/>
    <lineage>
        <taxon>Eukaryota</taxon>
        <taxon>Metazoa</taxon>
        <taxon>Ecdysozoa</taxon>
        <taxon>Arthropoda</taxon>
        <taxon>Hexapoda</taxon>
        <taxon>Insecta</taxon>
        <taxon>Pterygota</taxon>
        <taxon>Neoptera</taxon>
        <taxon>Endopterygota</taxon>
        <taxon>Coleoptera</taxon>
        <taxon>Polyphaga</taxon>
        <taxon>Cucujiformia</taxon>
        <taxon>Chrysomeloidea</taxon>
        <taxon>Chrysomelidae</taxon>
        <taxon>Bruchinae</taxon>
        <taxon>Bruchini</taxon>
        <taxon>Acanthoscelides</taxon>
    </lineage>
</organism>
<keyword evidence="2" id="KW-1185">Reference proteome</keyword>
<sequence>MLVVSDTSCKLGGDFKIRLIQANNFTESSSPSTSAVGVKEESEGTKQVKCYNHKLINRSCIIYFLE</sequence>
<protein>
    <submittedName>
        <fullName evidence="1">Uncharacterized protein</fullName>
    </submittedName>
</protein>
<dbReference type="Proteomes" id="UP001152888">
    <property type="component" value="Unassembled WGS sequence"/>
</dbReference>
<evidence type="ECO:0000313" key="2">
    <source>
        <dbReference type="Proteomes" id="UP001152888"/>
    </source>
</evidence>
<gene>
    <name evidence="1" type="ORF">ACAOBT_LOCUS34245</name>
</gene>
<name>A0A9P0MJP2_ACAOB</name>
<dbReference type="EMBL" id="CAKOFQ010008526">
    <property type="protein sequence ID" value="CAH2014632.1"/>
    <property type="molecule type" value="Genomic_DNA"/>
</dbReference>